<dbReference type="Proteomes" id="UP000515679">
    <property type="component" value="Chromosome"/>
</dbReference>
<keyword evidence="4" id="KW-0808">Transferase</keyword>
<dbReference type="EMBL" id="CP041969">
    <property type="protein sequence ID" value="QMV44093.1"/>
    <property type="molecule type" value="Genomic_DNA"/>
</dbReference>
<dbReference type="GO" id="GO:0000155">
    <property type="term" value="F:phosphorelay sensor kinase activity"/>
    <property type="evidence" value="ECO:0007669"/>
    <property type="project" value="InterPro"/>
</dbReference>
<evidence type="ECO:0000256" key="4">
    <source>
        <dbReference type="ARBA" id="ARBA00022679"/>
    </source>
</evidence>
<dbReference type="RefSeq" id="WP_182300326.1">
    <property type="nucleotide sequence ID" value="NZ_CP041969.1"/>
</dbReference>
<gene>
    <name evidence="10" type="ORF">FPL14_25180</name>
</gene>
<evidence type="ECO:0000256" key="6">
    <source>
        <dbReference type="ARBA" id="ARBA00023136"/>
    </source>
</evidence>
<dbReference type="InterPro" id="IPR010559">
    <property type="entry name" value="Sig_transdc_His_kin_internal"/>
</dbReference>
<comment type="subcellular location">
    <subcellularLocation>
        <location evidence="1">Cell membrane</location>
        <topology evidence="1">Multi-pass membrane protein</topology>
    </subcellularLocation>
</comment>
<sequence>MTPSKSSDRSIQSQLLLYFIPILILAVVLTGVFSYYSAVRQLKKNANILLSDTTRQTATFMNEKFYTAFEQLVIIEENPAFRRILSGERQTIETGRYDDIIELRKQFDEVYHTYYQMIDSIYVSFNNGRSFDLQKEFIPKRVGVSLPEWHERYHSSDKGYYWLGSHVDDVFDTVEPRSVLSTFKMIGRADSAVNGLVLINLRESHFLEIMRNVNVSENGTLALITPDSVLFAKELNSHYRVSETEMAALRARSGGSGTIAVTSDSGKPMTVTYDTMSINGWIVAAVVPEKDLIAQASQIKYISFYVTVLILLVTVLAVAYFARSLTNPIRYLSKEMRRFERGDFRADFHVDSRNEIGILSSGLTRLSGSVQELLQQVRDEQEKKRQVELLVLQSQIHPHFLYNTLGSIRHLIDMDEKERARTMVSALTQYFRISISRGKEVISVREELEHVRNYLLIQNIRYSKDFDFEIDVDEGLMELPVMKLTLQPIVENAIYHGIKNKRGKCTIRVSGHRVHDRAILEVYDDGAGMSVERLGQLQQSIRSEEVDPSPITFGLRNVHLRLVLHFGAEYGLQLDSEEGCYTRVTVTLPGNAPIGGNHHA</sequence>
<name>A0A7G5C4F9_9BACL</name>
<keyword evidence="6 8" id="KW-0472">Membrane</keyword>
<dbReference type="AlphaFoldDB" id="A0A7G5C4F9"/>
<dbReference type="Pfam" id="PF02518">
    <property type="entry name" value="HATPase_c"/>
    <property type="match status" value="1"/>
</dbReference>
<evidence type="ECO:0000256" key="2">
    <source>
        <dbReference type="ARBA" id="ARBA00022475"/>
    </source>
</evidence>
<keyword evidence="5 10" id="KW-0418">Kinase</keyword>
<dbReference type="InterPro" id="IPR003594">
    <property type="entry name" value="HATPase_dom"/>
</dbReference>
<feature type="coiled-coil region" evidence="7">
    <location>
        <begin position="363"/>
        <end position="390"/>
    </location>
</feature>
<accession>A0A7G5C4F9</accession>
<feature type="transmembrane region" description="Helical" evidence="8">
    <location>
        <begin position="15"/>
        <end position="36"/>
    </location>
</feature>
<keyword evidence="3" id="KW-0597">Phosphoprotein</keyword>
<evidence type="ECO:0000313" key="11">
    <source>
        <dbReference type="Proteomes" id="UP000515679"/>
    </source>
</evidence>
<feature type="transmembrane region" description="Helical" evidence="8">
    <location>
        <begin position="302"/>
        <end position="322"/>
    </location>
</feature>
<organism evidence="10 11">
    <name type="scientific">Cohnella cholangitidis</name>
    <dbReference type="NCBI Taxonomy" id="2598458"/>
    <lineage>
        <taxon>Bacteria</taxon>
        <taxon>Bacillati</taxon>
        <taxon>Bacillota</taxon>
        <taxon>Bacilli</taxon>
        <taxon>Bacillales</taxon>
        <taxon>Paenibacillaceae</taxon>
        <taxon>Cohnella</taxon>
    </lineage>
</organism>
<dbReference type="Gene3D" id="3.30.565.10">
    <property type="entry name" value="Histidine kinase-like ATPase, C-terminal domain"/>
    <property type="match status" value="1"/>
</dbReference>
<keyword evidence="11" id="KW-1185">Reference proteome</keyword>
<keyword evidence="8" id="KW-1133">Transmembrane helix</keyword>
<dbReference type="Gene3D" id="3.30.450.20">
    <property type="entry name" value="PAS domain"/>
    <property type="match status" value="1"/>
</dbReference>
<dbReference type="KEGG" id="cchl:FPL14_25180"/>
<dbReference type="SUPFAM" id="SSF158472">
    <property type="entry name" value="HAMP domain-like"/>
    <property type="match status" value="1"/>
</dbReference>
<dbReference type="SUPFAM" id="SSF55874">
    <property type="entry name" value="ATPase domain of HSP90 chaperone/DNA topoisomerase II/histidine kinase"/>
    <property type="match status" value="1"/>
</dbReference>
<dbReference type="Pfam" id="PF00672">
    <property type="entry name" value="HAMP"/>
    <property type="match status" value="1"/>
</dbReference>
<evidence type="ECO:0000256" key="8">
    <source>
        <dbReference type="SAM" id="Phobius"/>
    </source>
</evidence>
<dbReference type="PROSITE" id="PS50885">
    <property type="entry name" value="HAMP"/>
    <property type="match status" value="1"/>
</dbReference>
<dbReference type="Pfam" id="PF06580">
    <property type="entry name" value="His_kinase"/>
    <property type="match status" value="1"/>
</dbReference>
<keyword evidence="8" id="KW-0812">Transmembrane</keyword>
<dbReference type="PANTHER" id="PTHR34220">
    <property type="entry name" value="SENSOR HISTIDINE KINASE YPDA"/>
    <property type="match status" value="1"/>
</dbReference>
<feature type="domain" description="HAMP" evidence="9">
    <location>
        <begin position="323"/>
        <end position="375"/>
    </location>
</feature>
<evidence type="ECO:0000259" key="9">
    <source>
        <dbReference type="PROSITE" id="PS50885"/>
    </source>
</evidence>
<evidence type="ECO:0000256" key="7">
    <source>
        <dbReference type="SAM" id="Coils"/>
    </source>
</evidence>
<keyword evidence="2" id="KW-1003">Cell membrane</keyword>
<dbReference type="GO" id="GO:0005886">
    <property type="term" value="C:plasma membrane"/>
    <property type="evidence" value="ECO:0007669"/>
    <property type="project" value="UniProtKB-SubCell"/>
</dbReference>
<dbReference type="PANTHER" id="PTHR34220:SF7">
    <property type="entry name" value="SENSOR HISTIDINE KINASE YPDA"/>
    <property type="match status" value="1"/>
</dbReference>
<protein>
    <submittedName>
        <fullName evidence="10">Sensor histidine kinase</fullName>
    </submittedName>
</protein>
<dbReference type="InterPro" id="IPR036890">
    <property type="entry name" value="HATPase_C_sf"/>
</dbReference>
<evidence type="ECO:0000256" key="5">
    <source>
        <dbReference type="ARBA" id="ARBA00022777"/>
    </source>
</evidence>
<dbReference type="SMART" id="SM00304">
    <property type="entry name" value="HAMP"/>
    <property type="match status" value="1"/>
</dbReference>
<dbReference type="CDD" id="cd18774">
    <property type="entry name" value="PDC2_HK_sensor"/>
    <property type="match status" value="1"/>
</dbReference>
<dbReference type="CDD" id="cd06225">
    <property type="entry name" value="HAMP"/>
    <property type="match status" value="1"/>
</dbReference>
<evidence type="ECO:0000256" key="1">
    <source>
        <dbReference type="ARBA" id="ARBA00004651"/>
    </source>
</evidence>
<evidence type="ECO:0000256" key="3">
    <source>
        <dbReference type="ARBA" id="ARBA00022553"/>
    </source>
</evidence>
<proteinExistence type="predicted"/>
<keyword evidence="7" id="KW-0175">Coiled coil</keyword>
<reference evidence="10 11" key="1">
    <citation type="submission" date="2019-07" db="EMBL/GenBank/DDBJ databases">
        <authorList>
            <person name="Kim J.K."/>
            <person name="Cheong H.-M."/>
            <person name="Choi Y."/>
            <person name="Hwang K.J."/>
            <person name="Lee S."/>
            <person name="Choi C."/>
        </authorList>
    </citation>
    <scope>NUCLEOTIDE SEQUENCE [LARGE SCALE GENOMIC DNA]</scope>
    <source>
        <strain evidence="10 11">KS 22</strain>
    </source>
</reference>
<dbReference type="Gene3D" id="1.10.8.500">
    <property type="entry name" value="HAMP domain in histidine kinase"/>
    <property type="match status" value="1"/>
</dbReference>
<evidence type="ECO:0000313" key="10">
    <source>
        <dbReference type="EMBL" id="QMV44093.1"/>
    </source>
</evidence>
<dbReference type="InterPro" id="IPR050640">
    <property type="entry name" value="Bact_2-comp_sensor_kinase"/>
</dbReference>
<dbReference type="InterPro" id="IPR003660">
    <property type="entry name" value="HAMP_dom"/>
</dbReference>